<dbReference type="GO" id="GO:0016020">
    <property type="term" value="C:membrane"/>
    <property type="evidence" value="ECO:0007669"/>
    <property type="project" value="UniProtKB-SubCell"/>
</dbReference>
<name>A0A1G2BGC1_9BACT</name>
<evidence type="ECO:0000256" key="1">
    <source>
        <dbReference type="ARBA" id="ARBA00000677"/>
    </source>
</evidence>
<dbReference type="GO" id="GO:0009003">
    <property type="term" value="F:signal peptidase activity"/>
    <property type="evidence" value="ECO:0007669"/>
    <property type="project" value="UniProtKB-EC"/>
</dbReference>
<keyword evidence="6" id="KW-0812">Transmembrane</keyword>
<evidence type="ECO:0000313" key="8">
    <source>
        <dbReference type="EMBL" id="OGY88268.1"/>
    </source>
</evidence>
<keyword evidence="6" id="KW-1133">Transmembrane helix</keyword>
<dbReference type="PROSITE" id="PS00760">
    <property type="entry name" value="SPASE_I_2"/>
    <property type="match status" value="1"/>
</dbReference>
<dbReference type="EC" id="3.4.21.89" evidence="3 6"/>
<dbReference type="CDD" id="cd06530">
    <property type="entry name" value="S26_SPase_I"/>
    <property type="match status" value="1"/>
</dbReference>
<dbReference type="Pfam" id="PF10502">
    <property type="entry name" value="Peptidase_S26"/>
    <property type="match status" value="1"/>
</dbReference>
<dbReference type="InterPro" id="IPR019533">
    <property type="entry name" value="Peptidase_S26"/>
</dbReference>
<dbReference type="PANTHER" id="PTHR43390">
    <property type="entry name" value="SIGNAL PEPTIDASE I"/>
    <property type="match status" value="1"/>
</dbReference>
<dbReference type="NCBIfam" id="TIGR02227">
    <property type="entry name" value="sigpep_I_bact"/>
    <property type="match status" value="1"/>
</dbReference>
<dbReference type="Proteomes" id="UP000176420">
    <property type="component" value="Unassembled WGS sequence"/>
</dbReference>
<comment type="caution">
    <text evidence="8">The sequence shown here is derived from an EMBL/GenBank/DDBJ whole genome shotgun (WGS) entry which is preliminary data.</text>
</comment>
<evidence type="ECO:0000256" key="3">
    <source>
        <dbReference type="ARBA" id="ARBA00013208"/>
    </source>
</evidence>
<dbReference type="InterPro" id="IPR036286">
    <property type="entry name" value="LexA/Signal_pep-like_sf"/>
</dbReference>
<organism evidence="8 9">
    <name type="scientific">Candidatus Kerfeldbacteria bacterium RIFOXYB2_FULL_38_14</name>
    <dbReference type="NCBI Taxonomy" id="1798547"/>
    <lineage>
        <taxon>Bacteria</taxon>
        <taxon>Candidatus Kerfeldiibacteriota</taxon>
    </lineage>
</organism>
<dbReference type="Gene3D" id="2.10.109.10">
    <property type="entry name" value="Umud Fragment, subunit A"/>
    <property type="match status" value="1"/>
</dbReference>
<protein>
    <recommendedName>
        <fullName evidence="3 6">Signal peptidase I</fullName>
        <ecNumber evidence="3 6">3.4.21.89</ecNumber>
    </recommendedName>
</protein>
<evidence type="ECO:0000256" key="5">
    <source>
        <dbReference type="PIRSR" id="PIRSR600223-1"/>
    </source>
</evidence>
<dbReference type="GO" id="GO:0006465">
    <property type="term" value="P:signal peptide processing"/>
    <property type="evidence" value="ECO:0007669"/>
    <property type="project" value="InterPro"/>
</dbReference>
<comment type="catalytic activity">
    <reaction evidence="1 6">
        <text>Cleavage of hydrophobic, N-terminal signal or leader sequences from secreted and periplasmic proteins.</text>
        <dbReference type="EC" id="3.4.21.89"/>
    </reaction>
</comment>
<dbReference type="PROSITE" id="PS00761">
    <property type="entry name" value="SPASE_I_3"/>
    <property type="match status" value="1"/>
</dbReference>
<dbReference type="InterPro" id="IPR000223">
    <property type="entry name" value="Pept_S26A_signal_pept_1"/>
</dbReference>
<dbReference type="PANTHER" id="PTHR43390:SF1">
    <property type="entry name" value="CHLOROPLAST PROCESSING PEPTIDASE"/>
    <property type="match status" value="1"/>
</dbReference>
<dbReference type="EMBL" id="MHKI01000003">
    <property type="protein sequence ID" value="OGY88268.1"/>
    <property type="molecule type" value="Genomic_DNA"/>
</dbReference>
<dbReference type="GO" id="GO:0004252">
    <property type="term" value="F:serine-type endopeptidase activity"/>
    <property type="evidence" value="ECO:0007669"/>
    <property type="project" value="InterPro"/>
</dbReference>
<dbReference type="SUPFAM" id="SSF51306">
    <property type="entry name" value="LexA/Signal peptidase"/>
    <property type="match status" value="1"/>
</dbReference>
<feature type="domain" description="Peptidase S26" evidence="7">
    <location>
        <begin position="22"/>
        <end position="177"/>
    </location>
</feature>
<feature type="active site" evidence="5">
    <location>
        <position position="52"/>
    </location>
</feature>
<dbReference type="InterPro" id="IPR019758">
    <property type="entry name" value="Pept_S26A_signal_pept_1_CS"/>
</dbReference>
<accession>A0A1G2BGC1</accession>
<evidence type="ECO:0000313" key="9">
    <source>
        <dbReference type="Proteomes" id="UP000176420"/>
    </source>
</evidence>
<comment type="subcellular location">
    <subcellularLocation>
        <location evidence="6">Membrane</location>
        <topology evidence="6">Single-pass type II membrane protein</topology>
    </subcellularLocation>
</comment>
<reference evidence="8 9" key="1">
    <citation type="journal article" date="2016" name="Nat. Commun.">
        <title>Thousands of microbial genomes shed light on interconnected biogeochemical processes in an aquifer system.</title>
        <authorList>
            <person name="Anantharaman K."/>
            <person name="Brown C.T."/>
            <person name="Hug L.A."/>
            <person name="Sharon I."/>
            <person name="Castelle C.J."/>
            <person name="Probst A.J."/>
            <person name="Thomas B.C."/>
            <person name="Singh A."/>
            <person name="Wilkins M.J."/>
            <person name="Karaoz U."/>
            <person name="Brodie E.L."/>
            <person name="Williams K.H."/>
            <person name="Hubbard S.S."/>
            <person name="Banfield J.F."/>
        </authorList>
    </citation>
    <scope>NUCLEOTIDE SEQUENCE [LARGE SCALE GENOMIC DNA]</scope>
</reference>
<evidence type="ECO:0000256" key="4">
    <source>
        <dbReference type="ARBA" id="ARBA00022801"/>
    </source>
</evidence>
<dbReference type="AlphaFoldDB" id="A0A1G2BGC1"/>
<evidence type="ECO:0000256" key="6">
    <source>
        <dbReference type="RuleBase" id="RU362042"/>
    </source>
</evidence>
<feature type="active site" evidence="5">
    <location>
        <position position="95"/>
    </location>
</feature>
<feature type="transmembrane region" description="Helical" evidence="6">
    <location>
        <begin position="20"/>
        <end position="42"/>
    </location>
</feature>
<gene>
    <name evidence="8" type="ORF">A2319_03715</name>
</gene>
<proteinExistence type="inferred from homology"/>
<sequence length="192" mass="22248">MDKKNQPAPAPFFKNKYLNFIWEVAKVVIISLAIIIPIRYFLIQPFYVKGTSMEPNFKQYEYLIINQLAYRLHDPVRGEVVVLRNPQDLSQFFIKRVIGLPGETVEVKNRHVYINGKQLDESTYLASDVETWGNIKTTLGSNQYFVFGDNRAASLDSRIIGPITREEIIGKAWLRAWPFNRAVKFSSINYNL</sequence>
<evidence type="ECO:0000256" key="2">
    <source>
        <dbReference type="ARBA" id="ARBA00009370"/>
    </source>
</evidence>
<keyword evidence="6" id="KW-0472">Membrane</keyword>
<keyword evidence="4 6" id="KW-0378">Hydrolase</keyword>
<comment type="similarity">
    <text evidence="2 6">Belongs to the peptidase S26 family.</text>
</comment>
<keyword evidence="6" id="KW-0645">Protease</keyword>
<dbReference type="InterPro" id="IPR019757">
    <property type="entry name" value="Pept_S26A_signal_pept_1_Lys-AS"/>
</dbReference>
<evidence type="ECO:0000259" key="7">
    <source>
        <dbReference type="Pfam" id="PF10502"/>
    </source>
</evidence>
<dbReference type="PRINTS" id="PR00727">
    <property type="entry name" value="LEADERPTASE"/>
</dbReference>